<evidence type="ECO:0000313" key="15">
    <source>
        <dbReference type="Proteomes" id="UP000092730"/>
    </source>
</evidence>
<dbReference type="Proteomes" id="UP000092730">
    <property type="component" value="Chromosome 3"/>
</dbReference>
<dbReference type="GO" id="GO:0008131">
    <property type="term" value="F:primary methylamine oxidase activity"/>
    <property type="evidence" value="ECO:0007669"/>
    <property type="project" value="InterPro"/>
</dbReference>
<reference evidence="14" key="2">
    <citation type="submission" date="2024-02" db="EMBL/GenBank/DDBJ databases">
        <title>Comparative genomics of Cryptococcus and Kwoniella reveals pathogenesis evolution and contrasting modes of karyotype evolution via chromosome fusion or intercentromeric recombination.</title>
        <authorList>
            <person name="Coelho M.A."/>
            <person name="David-Palma M."/>
            <person name="Shea T."/>
            <person name="Bowers K."/>
            <person name="McGinley-Smith S."/>
            <person name="Mohammad A.W."/>
            <person name="Gnirke A."/>
            <person name="Yurkov A.M."/>
            <person name="Nowrousian M."/>
            <person name="Sun S."/>
            <person name="Cuomo C.A."/>
            <person name="Heitman J."/>
        </authorList>
    </citation>
    <scope>NUCLEOTIDE SEQUENCE</scope>
    <source>
        <strain evidence="14">CBS 10118</strain>
    </source>
</reference>
<dbReference type="GO" id="GO:0048038">
    <property type="term" value="F:quinone binding"/>
    <property type="evidence" value="ECO:0007669"/>
    <property type="project" value="InterPro"/>
</dbReference>
<feature type="modified residue" description="2',4',5'-topaquinone" evidence="10">
    <location>
        <position position="426"/>
    </location>
</feature>
<dbReference type="PANTHER" id="PTHR10638:SF91">
    <property type="entry name" value="AMINE OXIDASE"/>
    <property type="match status" value="1"/>
</dbReference>
<accession>A0AAJ8M9Z1</accession>
<feature type="active site" description="Proton acceptor" evidence="9">
    <location>
        <position position="342"/>
    </location>
</feature>
<evidence type="ECO:0000256" key="6">
    <source>
        <dbReference type="ARBA" id="ARBA00023002"/>
    </source>
</evidence>
<protein>
    <recommendedName>
        <fullName evidence="11">Amine oxidase</fullName>
        <ecNumber evidence="11">1.4.3.-</ecNumber>
    </recommendedName>
</protein>
<dbReference type="FunFam" id="2.70.98.20:FF:000001">
    <property type="entry name" value="Amine oxidase"/>
    <property type="match status" value="1"/>
</dbReference>
<evidence type="ECO:0000259" key="13">
    <source>
        <dbReference type="Pfam" id="PF01179"/>
    </source>
</evidence>
<reference evidence="14" key="1">
    <citation type="submission" date="2013-07" db="EMBL/GenBank/DDBJ databases">
        <authorList>
            <consortium name="The Broad Institute Genome Sequencing Platform"/>
            <person name="Cuomo C."/>
            <person name="Litvintseva A."/>
            <person name="Chen Y."/>
            <person name="Heitman J."/>
            <person name="Sun S."/>
            <person name="Springer D."/>
            <person name="Dromer F."/>
            <person name="Young S.K."/>
            <person name="Zeng Q."/>
            <person name="Gargeya S."/>
            <person name="Fitzgerald M."/>
            <person name="Abouelleil A."/>
            <person name="Alvarado L."/>
            <person name="Berlin A.M."/>
            <person name="Chapman S.B."/>
            <person name="Dewar J."/>
            <person name="Goldberg J."/>
            <person name="Griggs A."/>
            <person name="Gujja S."/>
            <person name="Hansen M."/>
            <person name="Howarth C."/>
            <person name="Imamovic A."/>
            <person name="Larimer J."/>
            <person name="McCowan C."/>
            <person name="Murphy C."/>
            <person name="Pearson M."/>
            <person name="Priest M."/>
            <person name="Roberts A."/>
            <person name="Saif S."/>
            <person name="Shea T."/>
            <person name="Sykes S."/>
            <person name="Wortman J."/>
            <person name="Nusbaum C."/>
            <person name="Birren B."/>
        </authorList>
    </citation>
    <scope>NUCLEOTIDE SEQUENCE</scope>
    <source>
        <strain evidence="14">CBS 10118</strain>
    </source>
</reference>
<dbReference type="InterPro" id="IPR036460">
    <property type="entry name" value="Cu_amine_oxidase_C_sf"/>
</dbReference>
<dbReference type="EC" id="1.4.3.-" evidence="11"/>
<gene>
    <name evidence="14" type="ORF">I302_105102</name>
</gene>
<dbReference type="EMBL" id="CP144543">
    <property type="protein sequence ID" value="WVW83084.1"/>
    <property type="molecule type" value="Genomic_DNA"/>
</dbReference>
<keyword evidence="15" id="KW-1185">Reference proteome</keyword>
<dbReference type="KEGG" id="kbi:30212788"/>
<dbReference type="GeneID" id="30212788"/>
<keyword evidence="6 11" id="KW-0560">Oxidoreductase</keyword>
<evidence type="ECO:0000313" key="14">
    <source>
        <dbReference type="EMBL" id="WVW83084.1"/>
    </source>
</evidence>
<feature type="active site" description="Schiff-base intermediate with substrate; via topaquinone" evidence="9">
    <location>
        <position position="426"/>
    </location>
</feature>
<dbReference type="InterPro" id="IPR016182">
    <property type="entry name" value="Cu_amine_oxidase_N-reg"/>
</dbReference>
<keyword evidence="5 9" id="KW-0801">TPQ</keyword>
<evidence type="ECO:0000256" key="2">
    <source>
        <dbReference type="ARBA" id="ARBA00007983"/>
    </source>
</evidence>
<evidence type="ECO:0000256" key="10">
    <source>
        <dbReference type="PIRSR" id="PIRSR600269-51"/>
    </source>
</evidence>
<feature type="domain" description="Copper amine oxidase catalytic" evidence="13">
    <location>
        <begin position="270"/>
        <end position="673"/>
    </location>
</feature>
<evidence type="ECO:0000256" key="1">
    <source>
        <dbReference type="ARBA" id="ARBA00001935"/>
    </source>
</evidence>
<evidence type="ECO:0000256" key="7">
    <source>
        <dbReference type="ARBA" id="ARBA00023008"/>
    </source>
</evidence>
<dbReference type="Pfam" id="PF01179">
    <property type="entry name" value="Cu_amine_oxid"/>
    <property type="match status" value="1"/>
</dbReference>
<dbReference type="InterPro" id="IPR000269">
    <property type="entry name" value="Cu_amine_oxidase"/>
</dbReference>
<dbReference type="SUPFAM" id="SSF49998">
    <property type="entry name" value="Amine oxidase catalytic domain"/>
    <property type="match status" value="1"/>
</dbReference>
<dbReference type="RefSeq" id="XP_065726081.1">
    <property type="nucleotide sequence ID" value="XM_065870009.1"/>
</dbReference>
<dbReference type="GO" id="GO:0005507">
    <property type="term" value="F:copper ion binding"/>
    <property type="evidence" value="ECO:0007669"/>
    <property type="project" value="InterPro"/>
</dbReference>
<dbReference type="Gene3D" id="3.10.450.40">
    <property type="match status" value="2"/>
</dbReference>
<feature type="compositionally biased region" description="Polar residues" evidence="12">
    <location>
        <begin position="687"/>
        <end position="699"/>
    </location>
</feature>
<evidence type="ECO:0000256" key="3">
    <source>
        <dbReference type="ARBA" id="ARBA00011738"/>
    </source>
</evidence>
<dbReference type="PANTHER" id="PTHR10638">
    <property type="entry name" value="COPPER AMINE OXIDASE"/>
    <property type="match status" value="1"/>
</dbReference>
<evidence type="ECO:0000256" key="4">
    <source>
        <dbReference type="ARBA" id="ARBA00022723"/>
    </source>
</evidence>
<evidence type="ECO:0000256" key="9">
    <source>
        <dbReference type="PIRSR" id="PIRSR600269-50"/>
    </source>
</evidence>
<dbReference type="InterPro" id="IPR015798">
    <property type="entry name" value="Cu_amine_oxidase_C"/>
</dbReference>
<evidence type="ECO:0000256" key="11">
    <source>
        <dbReference type="RuleBase" id="RU000672"/>
    </source>
</evidence>
<comment type="PTM">
    <text evidence="10 11">Topaquinone (TPQ) is generated by copper-dependent autoxidation of a specific tyrosyl residue.</text>
</comment>
<organism evidence="14 15">
    <name type="scientific">Kwoniella bestiolae CBS 10118</name>
    <dbReference type="NCBI Taxonomy" id="1296100"/>
    <lineage>
        <taxon>Eukaryota</taxon>
        <taxon>Fungi</taxon>
        <taxon>Dikarya</taxon>
        <taxon>Basidiomycota</taxon>
        <taxon>Agaricomycotina</taxon>
        <taxon>Tremellomycetes</taxon>
        <taxon>Tremellales</taxon>
        <taxon>Cryptococcaceae</taxon>
        <taxon>Kwoniella</taxon>
    </lineage>
</organism>
<comment type="similarity">
    <text evidence="2 11">Belongs to the copper/topaquinone oxidase family.</text>
</comment>
<name>A0AAJ8M9Z1_9TREE</name>
<proteinExistence type="inferred from homology"/>
<evidence type="ECO:0000256" key="5">
    <source>
        <dbReference type="ARBA" id="ARBA00022772"/>
    </source>
</evidence>
<evidence type="ECO:0000256" key="8">
    <source>
        <dbReference type="ARBA" id="ARBA00023157"/>
    </source>
</evidence>
<dbReference type="AlphaFoldDB" id="A0AAJ8M9Z1"/>
<keyword evidence="7 11" id="KW-0186">Copper</keyword>
<dbReference type="PROSITE" id="PS01164">
    <property type="entry name" value="COPPER_AMINE_OXID_1"/>
    <property type="match status" value="1"/>
</dbReference>
<feature type="region of interest" description="Disordered" evidence="12">
    <location>
        <begin position="687"/>
        <end position="716"/>
    </location>
</feature>
<sequence length="716" mass="78909">MTVIESTLSAVVSKLGLGRSTSELPYHPLDPLSASEIALSVEAIRRDAKGARLWFKSTQLVEPPKAVLAPWLDEYAEGKSITRLPRIAETLVGKRYSGNTDWLVYQVSLLEQDRAQVISAEKVPAGQHVPPDMGEMIAAEEALLNNPTFKAAVAKLELPSNAKVVADGWIYGADTLGETPRSIPFMVYLSFSDNPDTCHYAAPLPIVPVMSADTFELQRLDYCPIYGTGDKTLLDLEGRFPWEAYVPNEYDAEIRAEAGLSSRDDIKPYRVLQPEGASFTLEGRVIRWQKWAFHIGFNYREGIVLSDIRYDGRKTFYRLSVSDMTVPYGDPRAPFHRKQAFDLGDIGAGLTANELALGCDCLGEIAYLNFDHCTQDGSPSLQRGVVCIHEQDDGIGWKHTNFRTNKPSVTRSRILIIQTIITVANYEYIFAWRFDQAAGISLEVRATGILSTVAILPGETSPYGNVVSPGVLATNHQHLFSVRIDPAVDGHNNTVVQEDSVPMPFDKANPPSDNKWGVGYTVAKTPITKSGWADAAPEKNRVFKITNPNKINPVSGKSVAYKLVPAPSQLMLAHPDSVAYARAEFGEHHIYVTSYQDRELYAGGLYTNQSNGNANGLRSWVARGDNVDNTDLVVWHTFGLTHNPRVEDFPVMPCETHMIHLKPNDFFTASPAIDVPASTQAFNQSRLHNPGQHLQGSNEIENKAKANGLNNPGCCA</sequence>
<comment type="cofactor">
    <cofactor evidence="1">
        <name>Cu cation</name>
        <dbReference type="ChEBI" id="CHEBI:23378"/>
    </cofactor>
</comment>
<dbReference type="InterPro" id="IPR049948">
    <property type="entry name" value="Cu_Am_ox_TPQ-bd"/>
</dbReference>
<dbReference type="GO" id="GO:0009308">
    <property type="term" value="P:amine metabolic process"/>
    <property type="evidence" value="ECO:0007669"/>
    <property type="project" value="UniProtKB-UniRule"/>
</dbReference>
<comment type="cofactor">
    <cofactor evidence="11">
        <name>Cu cation</name>
        <dbReference type="ChEBI" id="CHEBI:23378"/>
    </cofactor>
    <text evidence="11">Contains 1 topaquinone per subunit.</text>
</comment>
<dbReference type="Gene3D" id="2.70.98.20">
    <property type="entry name" value="Copper amine oxidase, catalytic domain"/>
    <property type="match status" value="1"/>
</dbReference>
<keyword evidence="8" id="KW-1015">Disulfide bond</keyword>
<comment type="subunit">
    <text evidence="3">Homodimer.</text>
</comment>
<dbReference type="SUPFAM" id="SSF54416">
    <property type="entry name" value="Amine oxidase N-terminal region"/>
    <property type="match status" value="2"/>
</dbReference>
<evidence type="ECO:0000256" key="12">
    <source>
        <dbReference type="SAM" id="MobiDB-lite"/>
    </source>
</evidence>
<keyword evidence="4 11" id="KW-0479">Metal-binding</keyword>